<protein>
    <submittedName>
        <fullName evidence="1">Nuclear pore complex protein Nup160 protein</fullName>
    </submittedName>
</protein>
<evidence type="ECO:0000313" key="1">
    <source>
        <dbReference type="EMBL" id="KAH7687986.1"/>
    </source>
</evidence>
<comment type="caution">
    <text evidence="1">The sequence shown here is derived from an EMBL/GenBank/DDBJ whole genome shotgun (WGS) entry which is preliminary data.</text>
</comment>
<gene>
    <name evidence="1" type="ORF">IHE45_03G002800</name>
</gene>
<dbReference type="EMBL" id="CM037013">
    <property type="protein sequence ID" value="KAH7687986.1"/>
    <property type="molecule type" value="Genomic_DNA"/>
</dbReference>
<name>A0ACB7WIN0_DIOAL</name>
<organism evidence="1 2">
    <name type="scientific">Dioscorea alata</name>
    <name type="common">Purple yam</name>
    <dbReference type="NCBI Taxonomy" id="55571"/>
    <lineage>
        <taxon>Eukaryota</taxon>
        <taxon>Viridiplantae</taxon>
        <taxon>Streptophyta</taxon>
        <taxon>Embryophyta</taxon>
        <taxon>Tracheophyta</taxon>
        <taxon>Spermatophyta</taxon>
        <taxon>Magnoliopsida</taxon>
        <taxon>Liliopsida</taxon>
        <taxon>Dioscoreales</taxon>
        <taxon>Dioscoreaceae</taxon>
        <taxon>Dioscorea</taxon>
    </lineage>
</organism>
<evidence type="ECO:0000313" key="2">
    <source>
        <dbReference type="Proteomes" id="UP000827976"/>
    </source>
</evidence>
<accession>A0ACB7WIN0</accession>
<dbReference type="Proteomes" id="UP000827976">
    <property type="component" value="Chromosome 3"/>
</dbReference>
<reference evidence="2" key="1">
    <citation type="journal article" date="2022" name="Nat. Commun.">
        <title>Chromosome evolution and the genetic basis of agronomically important traits in greater yam.</title>
        <authorList>
            <person name="Bredeson J.V."/>
            <person name="Lyons J.B."/>
            <person name="Oniyinde I.O."/>
            <person name="Okereke N.R."/>
            <person name="Kolade O."/>
            <person name="Nnabue I."/>
            <person name="Nwadili C.O."/>
            <person name="Hribova E."/>
            <person name="Parker M."/>
            <person name="Nwogha J."/>
            <person name="Shu S."/>
            <person name="Carlson J."/>
            <person name="Kariba R."/>
            <person name="Muthemba S."/>
            <person name="Knop K."/>
            <person name="Barton G.J."/>
            <person name="Sherwood A.V."/>
            <person name="Lopez-Montes A."/>
            <person name="Asiedu R."/>
            <person name="Jamnadass R."/>
            <person name="Muchugi A."/>
            <person name="Goodstein D."/>
            <person name="Egesi C.N."/>
            <person name="Featherston J."/>
            <person name="Asfaw A."/>
            <person name="Simpson G.G."/>
            <person name="Dolezel J."/>
            <person name="Hendre P.S."/>
            <person name="Van Deynze A."/>
            <person name="Kumar P.L."/>
            <person name="Obidiegwu J.E."/>
            <person name="Bhattacharjee R."/>
            <person name="Rokhsar D.S."/>
        </authorList>
    </citation>
    <scope>NUCLEOTIDE SEQUENCE [LARGE SCALE GENOMIC DNA]</scope>
    <source>
        <strain evidence="2">cv. TDa95/00328</strain>
    </source>
</reference>
<keyword evidence="2" id="KW-1185">Reference proteome</keyword>
<sequence length="1512" mass="169376">MANAARSLAGVEVPIPGADKIRWTELSIPSSSPSSSFQPIAVALSRDAAGCHSISGDPPVYLIWRIHKEAPNVLELFELCPCQELPETGLRLVFDNALHPFSFLCKNEIQRASGSLYLVYVLTVSGRVYLINLRSPSAYSSGSILHQNELIELNVQAQAETGKIRAVAATSGCVAIGRQDGSISCYKLGSSDPNSAGFVNELRDDGGIGRLWNLMSRGKVAGSVLDMVISQVWGRKLVFVVHSDGALRVWDLVSHTRVLNHNISSHELSGSTPLRLWIGDRTSDTNQLTLAVLHGGFRDNAQDADAEMIAIYTLTFGSGDKVMLLPETSLPSISFKEGRLIDVKIVSNKIWILKEDESSLYDLIQLDCQMKDTCSYGLQEDFIADQLFQSSEHALDDLIWNNNSIFSTMKDQTAYFVSSIFLRRLLQPGVYQKDALRATVMGHKKYLSDHEFQSLSVIGLKKEILTAIELEGVAANSNSTIYYWKNFCAHFFRHWCQNCTPYALLVDPSTGAIGLIRKSSVSLFRSLDGIEQLIYGTSDEHDLRSSGLFFTDSDVECEILYELLRCMSIINHQLGRAASAVFYESIVSPIISSDEVIFHLLRILETGSTPLLTMSLVSQVGVDAALEKKQAAHKSQRKFSVEMLMALHSLRTKACSWSSVLDIVEKYLKFLNPHKSNEQCELREIYNVNSILLIQATTQVARVMFESAFDILLLLGYLVNNSGQVYMMQSDLARIKVKLIPMVQELLTQWLILHFVGSTPSTPLIGDDFSSRLSSLHIDSNLGKSSWNGKLGASDFPLAGLLDIPVSSDGQEFPCSKMFADPTKYIACIWKFISWIVRGETCEGSLLSTGPTIAVSSLLIRHGQYEAAENVLLIIDAYLSKRKVSASAQSTDSGWSARLHLLGFCLLLQAQNGLHGPVKERKIHESIRCFFRAASGQGAMQSLQNVSVQTGFVCQGEFLSKAVWKLHYYQWAMQIFEQYGMSEAACQFALAALEQVDEVLGSKDCKDGDELPEPASTIHGRLWANVFKFTLDLKHYRDSYCAIISNPDEDSKSICLRRFVNVLCELSASKVLCDGTIPFVGLIEKVEQELAWKAERSDISARPNLYKLLYAFEANQNNWRKAASYMYKYSVRLKREATLNENRQLSSALQERLHSLSTAINALQLVDPAYAWIDFQPEDFLEDQDSSNKRIRKVLAEDSAHTTGPYSWRQQHCVDIEMLEREYILTSAQYMITLVTDKFKCAAGQSQTVLVNIVDALVQENLYDMAFTVILKFWKGSEMKRELERVFIAIAQKCFPNRVGSSYLGSTLKTRFLLLPSSDDETNFSSKLNASFAIPQFKGSSQWEILELYIEKFKKLHPRLPVVVAESLLHTDPQIELPLWLVHMFKGSRRVASWGMTGQESDPASLFRLYVDYGRLAEATNLLLEYLDSLATLRPADVINRKKMSAVWFPYVAIERLWCQLEELQSAGHMVDQCDKLKRLLESALRNHLKQVQLDSEDAVAASLGKVMQQDQ</sequence>
<proteinExistence type="predicted"/>